<organism evidence="2 3">
    <name type="scientific">Plebeiibacterium marinum</name>
    <dbReference type="NCBI Taxonomy" id="2992111"/>
    <lineage>
        <taxon>Bacteria</taxon>
        <taxon>Pseudomonadati</taxon>
        <taxon>Bacteroidota</taxon>
        <taxon>Bacteroidia</taxon>
        <taxon>Marinilabiliales</taxon>
        <taxon>Marinilabiliaceae</taxon>
        <taxon>Plebeiibacterium</taxon>
    </lineage>
</organism>
<dbReference type="Gene3D" id="3.30.1360.150">
    <property type="match status" value="1"/>
</dbReference>
<dbReference type="CDD" id="cd16016">
    <property type="entry name" value="AP-SPAP"/>
    <property type="match status" value="1"/>
</dbReference>
<dbReference type="AlphaFoldDB" id="A0AAE3MGS4"/>
<proteinExistence type="predicted"/>
<keyword evidence="3" id="KW-1185">Reference proteome</keyword>
<name>A0AAE3MGS4_9BACT</name>
<dbReference type="InterPro" id="IPR002591">
    <property type="entry name" value="Phosphodiest/P_Trfase"/>
</dbReference>
<feature type="chain" id="PRO_5042270309" evidence="1">
    <location>
        <begin position="24"/>
        <end position="529"/>
    </location>
</feature>
<dbReference type="PIRSF" id="PIRSF031924">
    <property type="entry name" value="Pi-irrepressible_AP"/>
    <property type="match status" value="1"/>
</dbReference>
<dbReference type="InterPro" id="IPR026263">
    <property type="entry name" value="Alkaline_phosphatase_prok"/>
</dbReference>
<dbReference type="RefSeq" id="WP_301201719.1">
    <property type="nucleotide sequence ID" value="NZ_JAPDPI010000045.1"/>
</dbReference>
<reference evidence="2" key="1">
    <citation type="submission" date="2022-10" db="EMBL/GenBank/DDBJ databases">
        <authorList>
            <person name="Yu W.X."/>
        </authorList>
    </citation>
    <scope>NUCLEOTIDE SEQUENCE</scope>
    <source>
        <strain evidence="2">D04</strain>
    </source>
</reference>
<dbReference type="GO" id="GO:0004035">
    <property type="term" value="F:alkaline phosphatase activity"/>
    <property type="evidence" value="ECO:0007669"/>
    <property type="project" value="InterPro"/>
</dbReference>
<dbReference type="Pfam" id="PF01663">
    <property type="entry name" value="Phosphodiest"/>
    <property type="match status" value="1"/>
</dbReference>
<accession>A0AAE3MGS4</accession>
<evidence type="ECO:0000256" key="1">
    <source>
        <dbReference type="SAM" id="SignalP"/>
    </source>
</evidence>
<evidence type="ECO:0000313" key="2">
    <source>
        <dbReference type="EMBL" id="MCW3807372.1"/>
    </source>
</evidence>
<keyword evidence="1" id="KW-0732">Signal</keyword>
<dbReference type="SUPFAM" id="SSF53649">
    <property type="entry name" value="Alkaline phosphatase-like"/>
    <property type="match status" value="1"/>
</dbReference>
<feature type="signal peptide" evidence="1">
    <location>
        <begin position="1"/>
        <end position="23"/>
    </location>
</feature>
<dbReference type="Proteomes" id="UP001207408">
    <property type="component" value="Unassembled WGS sequence"/>
</dbReference>
<sequence>MKRLRVILLFVALVVCTHLHMRAQSPKLVVFVNIDELQTEHLLKFRNKFSQHGFNQLIRQGTFYHNADFQSASSYRGTKLLNLFTGAYPGIHGIINEKWYDINQSAVKNAYAFEAPDIESHPDSGLIVTAKIQTSTLADELLMITRGKSKIATIGLDAESNAFYANSQNVSKFWFDKTSGDIITSLNDSVKPWVDKFNSMKFADMYIKRQWGPAFDLRKYHEYMTGEQGKRHFLYDLHEESESTTPYQKILGTPFENYLVRDFAAALLLNEGFGKDDFTDMLSVHFTCKPFLNSKVELFDAEIEDMLLRLDEQIETFIQVVKENVGLEHTLFVFSSTPTMNWGVETLKQYNISTGYFNGTKTAALLNLYLMAIYGQGKWVKGYQNKQYYLNHKLIKENGVSFEEIQDKAARFLLEVSGVQNTITGLNLRTSNYTEGMYSLMQKSYYFGRSGDLFITLKPGWIEETEEQHVSTLNSEKCTIPLIFYGWKARAMQVIDKVKIVDVAPTISALLEIPRPNGAVGNPLKEILK</sequence>
<evidence type="ECO:0000313" key="3">
    <source>
        <dbReference type="Proteomes" id="UP001207408"/>
    </source>
</evidence>
<comment type="caution">
    <text evidence="2">The sequence shown here is derived from an EMBL/GenBank/DDBJ whole genome shotgun (WGS) entry which is preliminary data.</text>
</comment>
<dbReference type="InterPro" id="IPR017850">
    <property type="entry name" value="Alkaline_phosphatase_core_sf"/>
</dbReference>
<protein>
    <submittedName>
        <fullName evidence="2">Alkaline phosphatase family protein</fullName>
    </submittedName>
</protein>
<dbReference type="Gene3D" id="3.40.720.10">
    <property type="entry name" value="Alkaline Phosphatase, subunit A"/>
    <property type="match status" value="1"/>
</dbReference>
<gene>
    <name evidence="2" type="ORF">OM074_17170</name>
</gene>
<dbReference type="EMBL" id="JAPDPI010000045">
    <property type="protein sequence ID" value="MCW3807372.1"/>
    <property type="molecule type" value="Genomic_DNA"/>
</dbReference>